<proteinExistence type="predicted"/>
<accession>A0A9N9NTD5</accession>
<reference evidence="1" key="1">
    <citation type="submission" date="2021-06" db="EMBL/GenBank/DDBJ databases">
        <authorList>
            <person name="Kallberg Y."/>
            <person name="Tangrot J."/>
            <person name="Rosling A."/>
        </authorList>
    </citation>
    <scope>NUCLEOTIDE SEQUENCE</scope>
    <source>
        <strain evidence="1">FL130A</strain>
    </source>
</reference>
<keyword evidence="2" id="KW-1185">Reference proteome</keyword>
<dbReference type="EMBL" id="CAJVPS010051536">
    <property type="protein sequence ID" value="CAG8769623.1"/>
    <property type="molecule type" value="Genomic_DNA"/>
</dbReference>
<name>A0A9N9NTD5_9GLOM</name>
<sequence length="64" mass="7589">LIDQVMEHANNNHQNFKRLTNKIRQFGIDRAKEWDECDKMTRNILDQQEKMAAATGLFCDQSMF</sequence>
<dbReference type="AlphaFoldDB" id="A0A9N9NTD5"/>
<comment type="caution">
    <text evidence="1">The sequence shown here is derived from an EMBL/GenBank/DDBJ whole genome shotgun (WGS) entry which is preliminary data.</text>
</comment>
<evidence type="ECO:0000313" key="2">
    <source>
        <dbReference type="Proteomes" id="UP000789508"/>
    </source>
</evidence>
<feature type="non-terminal residue" evidence="1">
    <location>
        <position position="1"/>
    </location>
</feature>
<dbReference type="Proteomes" id="UP000789508">
    <property type="component" value="Unassembled WGS sequence"/>
</dbReference>
<protein>
    <submittedName>
        <fullName evidence="1">2846_t:CDS:1</fullName>
    </submittedName>
</protein>
<dbReference type="OrthoDB" id="10442662at2759"/>
<organism evidence="1 2">
    <name type="scientific">Ambispora leptoticha</name>
    <dbReference type="NCBI Taxonomy" id="144679"/>
    <lineage>
        <taxon>Eukaryota</taxon>
        <taxon>Fungi</taxon>
        <taxon>Fungi incertae sedis</taxon>
        <taxon>Mucoromycota</taxon>
        <taxon>Glomeromycotina</taxon>
        <taxon>Glomeromycetes</taxon>
        <taxon>Archaeosporales</taxon>
        <taxon>Ambisporaceae</taxon>
        <taxon>Ambispora</taxon>
    </lineage>
</organism>
<gene>
    <name evidence="1" type="ORF">ALEPTO_LOCUS14071</name>
</gene>
<evidence type="ECO:0000313" key="1">
    <source>
        <dbReference type="EMBL" id="CAG8769623.1"/>
    </source>
</evidence>